<evidence type="ECO:0000313" key="2">
    <source>
        <dbReference type="Proteomes" id="UP000267908"/>
    </source>
</evidence>
<name>A0A0P9PKJ8_9PSED</name>
<sequence length="193" mass="22278">MNPAFEQALQARLLWLQVRSYGSLGFHQMAREAAHKAYWLVEELAMTQARCELPYATYAYPYGAKCPIILSDVPRLADLYEQAWSHEARVIEEEREEAAEHLRREQSKAYAIKCIERNDWKALDLPSPEHLSEELYAGRLMRVDGHFLDYEDGIVWMDNPYGVEGCLGEEPTIHLCRQFLTRIAKGGMYGPEP</sequence>
<organism evidence="1 2">
    <name type="scientific">Pseudomonas syringae pv. delphinii</name>
    <dbReference type="NCBI Taxonomy" id="192088"/>
    <lineage>
        <taxon>Bacteria</taxon>
        <taxon>Pseudomonadati</taxon>
        <taxon>Pseudomonadota</taxon>
        <taxon>Gammaproteobacteria</taxon>
        <taxon>Pseudomonadales</taxon>
        <taxon>Pseudomonadaceae</taxon>
        <taxon>Pseudomonas</taxon>
    </lineage>
</organism>
<gene>
    <name evidence="1" type="ORF">ALQ28_102583</name>
</gene>
<protein>
    <submittedName>
        <fullName evidence="1">DSBA oxidoreductase</fullName>
    </submittedName>
</protein>
<reference evidence="1 2" key="1">
    <citation type="submission" date="2018-08" db="EMBL/GenBank/DDBJ databases">
        <title>Recombination of ecologically and evolutionarily significant loci maintains genetic cohesion in the Pseudomonas syringae species complex.</title>
        <authorList>
            <person name="Dillon M."/>
            <person name="Thakur S."/>
            <person name="Almeida R.N.D."/>
            <person name="Weir B.S."/>
            <person name="Guttman D.S."/>
        </authorList>
    </citation>
    <scope>NUCLEOTIDE SEQUENCE [LARGE SCALE GENOMIC DNA]</scope>
    <source>
        <strain evidence="1 2">ICMP 4330</strain>
    </source>
</reference>
<evidence type="ECO:0000313" key="1">
    <source>
        <dbReference type="EMBL" id="RMP07099.1"/>
    </source>
</evidence>
<dbReference type="RefSeq" id="WP_024667022.1">
    <property type="nucleotide sequence ID" value="NZ_LJQH01000365.1"/>
</dbReference>
<comment type="caution">
    <text evidence="1">The sequence shown here is derived from an EMBL/GenBank/DDBJ whole genome shotgun (WGS) entry which is preliminary data.</text>
</comment>
<dbReference type="Proteomes" id="UP000267908">
    <property type="component" value="Unassembled WGS sequence"/>
</dbReference>
<accession>A0A0P9PKJ8</accession>
<proteinExistence type="predicted"/>
<dbReference type="EMBL" id="RBQG01000316">
    <property type="protein sequence ID" value="RMP07099.1"/>
    <property type="molecule type" value="Genomic_DNA"/>
</dbReference>
<dbReference type="AlphaFoldDB" id="A0A0P9PKJ8"/>